<name>A0A553JT38_SHEHA</name>
<organism evidence="2 3">
    <name type="scientific">Shewanella hanedai</name>
    <name type="common">Alteromonas hanedai</name>
    <dbReference type="NCBI Taxonomy" id="25"/>
    <lineage>
        <taxon>Bacteria</taxon>
        <taxon>Pseudomonadati</taxon>
        <taxon>Pseudomonadota</taxon>
        <taxon>Gammaproteobacteria</taxon>
        <taxon>Alteromonadales</taxon>
        <taxon>Shewanellaceae</taxon>
        <taxon>Shewanella</taxon>
    </lineage>
</organism>
<dbReference type="EMBL" id="VKGK01000003">
    <property type="protein sequence ID" value="TRY15619.1"/>
    <property type="molecule type" value="Genomic_DNA"/>
</dbReference>
<protein>
    <submittedName>
        <fullName evidence="2">Uncharacterized protein</fullName>
    </submittedName>
</protein>
<keyword evidence="3" id="KW-1185">Reference proteome</keyword>
<evidence type="ECO:0000256" key="1">
    <source>
        <dbReference type="SAM" id="MobiDB-lite"/>
    </source>
</evidence>
<proteinExistence type="predicted"/>
<feature type="compositionally biased region" description="Polar residues" evidence="1">
    <location>
        <begin position="95"/>
        <end position="110"/>
    </location>
</feature>
<comment type="caution">
    <text evidence="2">The sequence shown here is derived from an EMBL/GenBank/DDBJ whole genome shotgun (WGS) entry which is preliminary data.</text>
</comment>
<gene>
    <name evidence="2" type="ORF">FN961_03855</name>
</gene>
<sequence>MNILFNILTTIILPITILVQLAYIWGSLAATNIMLQATIEKPLTSSQYTKAPSYPLTGTEPKPEPMYPLTKSVLVNEPSADLTPLRKPDSLGYVETQSDSEQSTNNKGGK</sequence>
<dbReference type="Proteomes" id="UP000318126">
    <property type="component" value="Unassembled WGS sequence"/>
</dbReference>
<evidence type="ECO:0000313" key="3">
    <source>
        <dbReference type="Proteomes" id="UP000318126"/>
    </source>
</evidence>
<evidence type="ECO:0000313" key="2">
    <source>
        <dbReference type="EMBL" id="TRY15619.1"/>
    </source>
</evidence>
<feature type="region of interest" description="Disordered" evidence="1">
    <location>
        <begin position="48"/>
        <end position="110"/>
    </location>
</feature>
<accession>A0A553JT38</accession>
<dbReference type="RefSeq" id="WP_143563231.1">
    <property type="nucleotide sequence ID" value="NZ_BMPL01000003.1"/>
</dbReference>
<reference evidence="3" key="1">
    <citation type="submission" date="2019-07" db="EMBL/GenBank/DDBJ databases">
        <title>Shewanella sp. YLB-08 draft genomic sequence.</title>
        <authorList>
            <person name="Yu L."/>
        </authorList>
    </citation>
    <scope>NUCLEOTIDE SEQUENCE [LARGE SCALE GENOMIC DNA]</scope>
    <source>
        <strain evidence="3">JCM 20706</strain>
    </source>
</reference>
<dbReference type="AlphaFoldDB" id="A0A553JT38"/>